<proteinExistence type="predicted"/>
<feature type="region of interest" description="Disordered" evidence="1">
    <location>
        <begin position="89"/>
        <end position="118"/>
    </location>
</feature>
<evidence type="ECO:0000313" key="3">
    <source>
        <dbReference type="Proteomes" id="UP000078240"/>
    </source>
</evidence>
<dbReference type="EMBL" id="LSBH01000005">
    <property type="protein sequence ID" value="OAQ79055.1"/>
    <property type="molecule type" value="Genomic_DNA"/>
</dbReference>
<comment type="caution">
    <text evidence="2">The sequence shown here is derived from an EMBL/GenBank/DDBJ whole genome shotgun (WGS) entry which is preliminary data.</text>
</comment>
<accession>A0A179GMD0</accession>
<organism evidence="2 3">
    <name type="scientific">Purpureocillium lilacinum</name>
    <name type="common">Paecilomyces lilacinus</name>
    <dbReference type="NCBI Taxonomy" id="33203"/>
    <lineage>
        <taxon>Eukaryota</taxon>
        <taxon>Fungi</taxon>
        <taxon>Dikarya</taxon>
        <taxon>Ascomycota</taxon>
        <taxon>Pezizomycotina</taxon>
        <taxon>Sordariomycetes</taxon>
        <taxon>Hypocreomycetidae</taxon>
        <taxon>Hypocreales</taxon>
        <taxon>Ophiocordycipitaceae</taxon>
        <taxon>Purpureocillium</taxon>
    </lineage>
</organism>
<feature type="compositionally biased region" description="Polar residues" evidence="1">
    <location>
        <begin position="43"/>
        <end position="53"/>
    </location>
</feature>
<dbReference type="AlphaFoldDB" id="A0A179GMD0"/>
<dbReference type="Proteomes" id="UP000078240">
    <property type="component" value="Unassembled WGS sequence"/>
</dbReference>
<gene>
    <name evidence="2" type="ORF">VFPBJ_07176</name>
</gene>
<evidence type="ECO:0000256" key="1">
    <source>
        <dbReference type="SAM" id="MobiDB-lite"/>
    </source>
</evidence>
<name>A0A179GMD0_PURLI</name>
<evidence type="ECO:0000313" key="2">
    <source>
        <dbReference type="EMBL" id="OAQ79055.1"/>
    </source>
</evidence>
<reference evidence="2 3" key="1">
    <citation type="submission" date="2016-01" db="EMBL/GenBank/DDBJ databases">
        <title>Biosynthesis of antibiotic leucinostatins and their inhibition on Phytophthora in bio-control Purpureocillium lilacinum.</title>
        <authorList>
            <person name="Wang G."/>
            <person name="Liu Z."/>
            <person name="Lin R."/>
            <person name="Li E."/>
            <person name="Mao Z."/>
            <person name="Ling J."/>
            <person name="Yin W."/>
            <person name="Xie B."/>
        </authorList>
    </citation>
    <scope>NUCLEOTIDE SEQUENCE [LARGE SCALE GENOMIC DNA]</scope>
    <source>
        <strain evidence="2">PLBJ-1</strain>
    </source>
</reference>
<protein>
    <submittedName>
        <fullName evidence="2">Uncharacterized protein</fullName>
    </submittedName>
</protein>
<feature type="compositionally biased region" description="Basic and acidic residues" evidence="1">
    <location>
        <begin position="54"/>
        <end position="65"/>
    </location>
</feature>
<feature type="region of interest" description="Disordered" evidence="1">
    <location>
        <begin position="43"/>
        <end position="67"/>
    </location>
</feature>
<sequence length="118" mass="12562">MYEAGPTVVDLAVATFNNGKKTRRRRQKESHCSLPCSIDVTSTRQRSTGTTFRSIHEDPPKDKPNTHTKWACSGQRVSAAVTLAPASTSTGMESVAGPGGSRWASFPVSRGTEPGTGL</sequence>